<dbReference type="GO" id="GO:0005886">
    <property type="term" value="C:plasma membrane"/>
    <property type="evidence" value="ECO:0007669"/>
    <property type="project" value="UniProtKB-SubCell"/>
</dbReference>
<dbReference type="GO" id="GO:0017038">
    <property type="term" value="P:protein import"/>
    <property type="evidence" value="ECO:0007669"/>
    <property type="project" value="TreeGrafter"/>
</dbReference>
<organism evidence="9 10">
    <name type="scientific">Aquitalea magnusonii</name>
    <dbReference type="NCBI Taxonomy" id="332411"/>
    <lineage>
        <taxon>Bacteria</taxon>
        <taxon>Pseudomonadati</taxon>
        <taxon>Pseudomonadota</taxon>
        <taxon>Betaproteobacteria</taxon>
        <taxon>Neisseriales</taxon>
        <taxon>Chromobacteriaceae</taxon>
        <taxon>Aquitalea</taxon>
    </lineage>
</organism>
<evidence type="ECO:0000313" key="9">
    <source>
        <dbReference type="EMBL" id="BBF83918.1"/>
    </source>
</evidence>
<keyword evidence="10" id="KW-1185">Reference proteome</keyword>
<evidence type="ECO:0000256" key="5">
    <source>
        <dbReference type="ARBA" id="ARBA00023136"/>
    </source>
</evidence>
<evidence type="ECO:0000259" key="8">
    <source>
        <dbReference type="Pfam" id="PF01618"/>
    </source>
</evidence>
<evidence type="ECO:0000256" key="4">
    <source>
        <dbReference type="ARBA" id="ARBA00022989"/>
    </source>
</evidence>
<reference evidence="9 10" key="2">
    <citation type="journal article" date="2017" name="Genome Announc.">
        <title>Draft genome sequence of Aquitalea magnusonii strain H3, a plant growth-promoting bacterium of duckweed Lemna minor.</title>
        <authorList>
            <person name="Ishizawa H."/>
            <person name="Kuroda M."/>
            <person name="Ike M."/>
        </authorList>
    </citation>
    <scope>NUCLEOTIDE SEQUENCE [LARGE SCALE GENOMIC DNA]</scope>
    <source>
        <strain evidence="9 10">H3</strain>
    </source>
</reference>
<gene>
    <name evidence="9" type="ORF">DLM_0240</name>
</gene>
<name>A0A3G9G798_9NEIS</name>
<keyword evidence="4 7" id="KW-1133">Transmembrane helix</keyword>
<proteinExistence type="inferred from homology"/>
<dbReference type="EMBL" id="AP018823">
    <property type="protein sequence ID" value="BBF83918.1"/>
    <property type="molecule type" value="Genomic_DNA"/>
</dbReference>
<keyword evidence="3 7" id="KW-0812">Transmembrane</keyword>
<accession>A0A3G9G798</accession>
<feature type="domain" description="MotA/TolQ/ExbB proton channel" evidence="8">
    <location>
        <begin position="67"/>
        <end position="187"/>
    </location>
</feature>
<keyword evidence="6" id="KW-0813">Transport</keyword>
<evidence type="ECO:0000256" key="6">
    <source>
        <dbReference type="RuleBase" id="RU004057"/>
    </source>
</evidence>
<feature type="transmembrane region" description="Helical" evidence="7">
    <location>
        <begin position="106"/>
        <end position="130"/>
    </location>
</feature>
<evidence type="ECO:0000256" key="7">
    <source>
        <dbReference type="SAM" id="Phobius"/>
    </source>
</evidence>
<keyword evidence="5 7" id="KW-0472">Membrane</keyword>
<dbReference type="STRING" id="332411.VI06_04260"/>
<evidence type="ECO:0000256" key="1">
    <source>
        <dbReference type="ARBA" id="ARBA00004651"/>
    </source>
</evidence>
<sequence length="207" mass="22392">MWSIVEAAGWPIWTIILASVISLAIIFERLFSLRASLIVPEGLLAQTVAEFRRAGASSELLQLLQNHSPLGKLFAAGLRNVSVSREVMKDAIEDEGRVVAHHLERFLNTLGTIAAMAPLLGLLGTVIGMIEIFGSQAPGGSSNPQQLAHGISIALYNTAFGLIVAIPSMMFYRHFRARVDGLLVEMEAQAVKLVEVVHGERQNGSQP</sequence>
<dbReference type="KEGG" id="amah:DLM_0240"/>
<reference evidence="10" key="3">
    <citation type="journal article" date="2017" name="Plant Physiol. Biochem.">
        <title>Differential oxidative and antioxidative response of duckweed Lemna minor toward plant growth promoting/inhibiting bacteria.</title>
        <authorList>
            <person name="Ishizawa H."/>
            <person name="Kuroda M."/>
            <person name="Morikawa M."/>
            <person name="Ike M."/>
        </authorList>
    </citation>
    <scope>NUCLEOTIDE SEQUENCE [LARGE SCALE GENOMIC DNA]</scope>
    <source>
        <strain evidence="10">H3</strain>
    </source>
</reference>
<dbReference type="PANTHER" id="PTHR30625:SF11">
    <property type="entry name" value="MOTA_TOLQ_EXBB PROTON CHANNEL DOMAIN-CONTAINING PROTEIN"/>
    <property type="match status" value="1"/>
</dbReference>
<dbReference type="OrthoDB" id="4045at2"/>
<comment type="subcellular location">
    <subcellularLocation>
        <location evidence="1">Cell membrane</location>
        <topology evidence="1">Multi-pass membrane protein</topology>
    </subcellularLocation>
    <subcellularLocation>
        <location evidence="6">Membrane</location>
        <topology evidence="6">Multi-pass membrane protein</topology>
    </subcellularLocation>
</comment>
<comment type="similarity">
    <text evidence="6">Belongs to the exbB/tolQ family.</text>
</comment>
<feature type="transmembrane region" description="Helical" evidence="7">
    <location>
        <begin position="12"/>
        <end position="31"/>
    </location>
</feature>
<keyword evidence="6" id="KW-0653">Protein transport</keyword>
<dbReference type="RefSeq" id="WP_089084003.1">
    <property type="nucleotide sequence ID" value="NZ_AP018823.1"/>
</dbReference>
<dbReference type="AlphaFoldDB" id="A0A3G9G798"/>
<evidence type="ECO:0000256" key="2">
    <source>
        <dbReference type="ARBA" id="ARBA00022475"/>
    </source>
</evidence>
<evidence type="ECO:0000256" key="3">
    <source>
        <dbReference type="ARBA" id="ARBA00022692"/>
    </source>
</evidence>
<dbReference type="InterPro" id="IPR050790">
    <property type="entry name" value="ExbB/TolQ_transport"/>
</dbReference>
<dbReference type="Pfam" id="PF01618">
    <property type="entry name" value="MotA_ExbB"/>
    <property type="match status" value="1"/>
</dbReference>
<dbReference type="PANTHER" id="PTHR30625">
    <property type="entry name" value="PROTEIN TOLQ"/>
    <property type="match status" value="1"/>
</dbReference>
<reference evidence="10" key="1">
    <citation type="journal article" date="2017" name="Biotechnol. Biofuels">
        <title>Evaluation of environmental bacterial communities as a factor affecting the growth of duckweed Lemna minor.</title>
        <authorList>
            <person name="Ishizawa H."/>
            <person name="Kuroda M."/>
            <person name="Morikawa M."/>
            <person name="Ike M."/>
        </authorList>
    </citation>
    <scope>NUCLEOTIDE SEQUENCE [LARGE SCALE GENOMIC DNA]</scope>
    <source>
        <strain evidence="10">H3</strain>
    </source>
</reference>
<evidence type="ECO:0000313" key="10">
    <source>
        <dbReference type="Proteomes" id="UP000198290"/>
    </source>
</evidence>
<dbReference type="InterPro" id="IPR002898">
    <property type="entry name" value="MotA_ExbB_proton_chnl"/>
</dbReference>
<dbReference type="Proteomes" id="UP000198290">
    <property type="component" value="Chromosome"/>
</dbReference>
<keyword evidence="2" id="KW-1003">Cell membrane</keyword>
<feature type="transmembrane region" description="Helical" evidence="7">
    <location>
        <begin position="150"/>
        <end position="172"/>
    </location>
</feature>
<protein>
    <submittedName>
        <fullName evidence="9">MotA/TolQ/ExbB proton channel family protein</fullName>
    </submittedName>
</protein>